<feature type="non-terminal residue" evidence="3">
    <location>
        <position position="139"/>
    </location>
</feature>
<comment type="subcellular location">
    <subcellularLocation>
        <location evidence="1">Virion</location>
    </subcellularLocation>
</comment>
<sequence length="139" mass="14238">SPTGLIFAMKSKYVNRNGPEALFNEAFTKFSGVTGAALGTGEVVFVGDPLFGLVGTTGSGIAGASGWEPTGGMACEIAEALGEGGANGDFNTMAFTIDRSSVVAKTRALKAEYTIELAQDLKAIHGLDAETELSNILST</sequence>
<dbReference type="GO" id="GO:0044423">
    <property type="term" value="C:virion component"/>
    <property type="evidence" value="ECO:0007669"/>
    <property type="project" value="UniProtKB-KW"/>
</dbReference>
<protein>
    <submittedName>
        <fullName evidence="3">T4-like major capsid protein PCR amplicon</fullName>
    </submittedName>
</protein>
<dbReference type="Pfam" id="PF07068">
    <property type="entry name" value="Gp23"/>
    <property type="match status" value="1"/>
</dbReference>
<evidence type="ECO:0000256" key="2">
    <source>
        <dbReference type="ARBA" id="ARBA00022844"/>
    </source>
</evidence>
<keyword evidence="2" id="KW-0946">Virion</keyword>
<accession>K7SHF4</accession>
<dbReference type="InterPro" id="IPR010762">
    <property type="entry name" value="Gp23/Gp24_T4-like"/>
</dbReference>
<evidence type="ECO:0000313" key="3">
    <source>
        <dbReference type="EMBL" id="AFV99098.1"/>
    </source>
</evidence>
<name>K7SHF4_9VIRU</name>
<proteinExistence type="predicted"/>
<organism evidence="3">
    <name type="scientific">uncultured virus</name>
    <dbReference type="NCBI Taxonomy" id="340016"/>
    <lineage>
        <taxon>Viruses</taxon>
        <taxon>environmental samples</taxon>
    </lineage>
</organism>
<dbReference type="EMBL" id="JX028480">
    <property type="protein sequence ID" value="AFV99098.1"/>
    <property type="molecule type" value="Genomic_DNA"/>
</dbReference>
<reference evidence="3" key="1">
    <citation type="journal article" date="2012" name="Appl. Environ. Microbiol.">
        <title>Evaluation of two approaches for assessing the genetic similarity of virioplankton populations as defined by genome size.</title>
        <authorList>
            <person name="Jamindar S."/>
            <person name="Polson S.W."/>
            <person name="Srinivasiah S."/>
            <person name="Waidner L."/>
            <person name="Wommack K.E."/>
        </authorList>
    </citation>
    <scope>NUCLEOTIDE SEQUENCE</scope>
    <source>
        <strain evidence="3">CB858_2_9E</strain>
    </source>
</reference>
<feature type="non-terminal residue" evidence="3">
    <location>
        <position position="1"/>
    </location>
</feature>
<evidence type="ECO:0000256" key="1">
    <source>
        <dbReference type="ARBA" id="ARBA00004328"/>
    </source>
</evidence>